<evidence type="ECO:0000313" key="1">
    <source>
        <dbReference type="EMBL" id="KAG8191176.1"/>
    </source>
</evidence>
<organism evidence="1 2">
    <name type="scientific">Oedothorax gibbosus</name>
    <dbReference type="NCBI Taxonomy" id="931172"/>
    <lineage>
        <taxon>Eukaryota</taxon>
        <taxon>Metazoa</taxon>
        <taxon>Ecdysozoa</taxon>
        <taxon>Arthropoda</taxon>
        <taxon>Chelicerata</taxon>
        <taxon>Arachnida</taxon>
        <taxon>Araneae</taxon>
        <taxon>Araneomorphae</taxon>
        <taxon>Entelegynae</taxon>
        <taxon>Araneoidea</taxon>
        <taxon>Linyphiidae</taxon>
        <taxon>Erigoninae</taxon>
        <taxon>Oedothorax</taxon>
    </lineage>
</organism>
<proteinExistence type="predicted"/>
<dbReference type="Proteomes" id="UP000827092">
    <property type="component" value="Unassembled WGS sequence"/>
</dbReference>
<comment type="caution">
    <text evidence="1">The sequence shown here is derived from an EMBL/GenBank/DDBJ whole genome shotgun (WGS) entry which is preliminary data.</text>
</comment>
<reference evidence="1 2" key="1">
    <citation type="journal article" date="2022" name="Nat. Ecol. Evol.">
        <title>A masculinizing supergene underlies an exaggerated male reproductive morph in a spider.</title>
        <authorList>
            <person name="Hendrickx F."/>
            <person name="De Corte Z."/>
            <person name="Sonet G."/>
            <person name="Van Belleghem S.M."/>
            <person name="Kostlbacher S."/>
            <person name="Vangestel C."/>
        </authorList>
    </citation>
    <scope>NUCLEOTIDE SEQUENCE [LARGE SCALE GENOMIC DNA]</scope>
    <source>
        <strain evidence="1">W744_W776</strain>
    </source>
</reference>
<keyword evidence="2" id="KW-1185">Reference proteome</keyword>
<dbReference type="AlphaFoldDB" id="A0AAV6V677"/>
<gene>
    <name evidence="1" type="ORF">JTE90_011860</name>
</gene>
<dbReference type="EMBL" id="JAFNEN010000164">
    <property type="protein sequence ID" value="KAG8191176.1"/>
    <property type="molecule type" value="Genomic_DNA"/>
</dbReference>
<sequence>MSSSKWTTSVELAVIRRLSVRGGKGSKNDSSSRTVAFKSEKTAKDQFVGVSNFRQLLKNRPVYMRCSCPDSVDTSRNMEYQICVISCFLP</sequence>
<accession>A0AAV6V677</accession>
<evidence type="ECO:0000313" key="2">
    <source>
        <dbReference type="Proteomes" id="UP000827092"/>
    </source>
</evidence>
<name>A0AAV6V677_9ARAC</name>
<protein>
    <submittedName>
        <fullName evidence="1">Uncharacterized protein</fullName>
    </submittedName>
</protein>